<keyword evidence="1 2" id="KW-0732">Signal</keyword>
<reference evidence="3 4" key="1">
    <citation type="journal article" date="2019" name="Emerg. Microbes Infect.">
        <title>Comprehensive subspecies identification of 175 nontuberculous mycobacteria species based on 7547 genomic profiles.</title>
        <authorList>
            <person name="Matsumoto Y."/>
            <person name="Kinjo T."/>
            <person name="Motooka D."/>
            <person name="Nabeya D."/>
            <person name="Jung N."/>
            <person name="Uechi K."/>
            <person name="Horii T."/>
            <person name="Iida T."/>
            <person name="Fujita J."/>
            <person name="Nakamura S."/>
        </authorList>
    </citation>
    <scope>NUCLEOTIDE SEQUENCE [LARGE SCALE GENOMIC DNA]</scope>
    <source>
        <strain evidence="3 4">JCM 12687</strain>
    </source>
</reference>
<dbReference type="InterPro" id="IPR018114">
    <property type="entry name" value="TRYPSIN_HIS"/>
</dbReference>
<organism evidence="3 4">
    <name type="scientific">Mycobacterium branderi</name>
    <dbReference type="NCBI Taxonomy" id="43348"/>
    <lineage>
        <taxon>Bacteria</taxon>
        <taxon>Bacillati</taxon>
        <taxon>Actinomycetota</taxon>
        <taxon>Actinomycetes</taxon>
        <taxon>Mycobacteriales</taxon>
        <taxon>Mycobacteriaceae</taxon>
        <taxon>Mycobacterium</taxon>
    </lineage>
</organism>
<protein>
    <recommendedName>
        <fullName evidence="5">Trypsin</fullName>
    </recommendedName>
</protein>
<dbReference type="InterPro" id="IPR009003">
    <property type="entry name" value="Peptidase_S1_PA"/>
</dbReference>
<dbReference type="Gene3D" id="2.40.10.10">
    <property type="entry name" value="Trypsin-like serine proteases"/>
    <property type="match status" value="2"/>
</dbReference>
<dbReference type="Pfam" id="PF13365">
    <property type="entry name" value="Trypsin_2"/>
    <property type="match status" value="1"/>
</dbReference>
<evidence type="ECO:0000313" key="4">
    <source>
        <dbReference type="Proteomes" id="UP000467379"/>
    </source>
</evidence>
<dbReference type="InterPro" id="IPR043504">
    <property type="entry name" value="Peptidase_S1_PA_chymotrypsin"/>
</dbReference>
<dbReference type="EMBL" id="AP022606">
    <property type="protein sequence ID" value="BBZ14338.1"/>
    <property type="molecule type" value="Genomic_DNA"/>
</dbReference>
<proteinExistence type="predicted"/>
<sequence>MVAGLSVLAVLLAACGQRAASAPITATSEHAVVNGIAAGPVPPDPRVGAIFLGGGDLHTCTGSVLHSAGGDLVLTAAHCLAAGLPTNFVPGFSGSAPPAEVWTVDTVYLDPRWLATQDPRADYAIARVSRPDGAAVEARAGSALSLGSAPGPGTRVSVVGYPVGAGGAPIGCRAETALTQGTYPTLPCAGLVDGTSGAPWISGSTVTGVIGGLDGGGCEENVSYSAPFDEQTTALLDRAEAGGPGDVAPQAFNDPC</sequence>
<name>A0ABM7KTE1_9MYCO</name>
<feature type="chain" id="PRO_5046889045" description="Trypsin" evidence="2">
    <location>
        <begin position="20"/>
        <end position="256"/>
    </location>
</feature>
<dbReference type="Proteomes" id="UP000467379">
    <property type="component" value="Chromosome"/>
</dbReference>
<evidence type="ECO:0000256" key="1">
    <source>
        <dbReference type="ARBA" id="ARBA00022729"/>
    </source>
</evidence>
<dbReference type="PANTHER" id="PTHR15462:SF8">
    <property type="entry name" value="SERINE PROTEASE"/>
    <property type="match status" value="1"/>
</dbReference>
<gene>
    <name evidence="3" type="ORF">MBRA_45330</name>
</gene>
<keyword evidence="4" id="KW-1185">Reference proteome</keyword>
<dbReference type="PROSITE" id="PS00134">
    <property type="entry name" value="TRYPSIN_HIS"/>
    <property type="match status" value="1"/>
</dbReference>
<dbReference type="SUPFAM" id="SSF50494">
    <property type="entry name" value="Trypsin-like serine proteases"/>
    <property type="match status" value="1"/>
</dbReference>
<evidence type="ECO:0008006" key="5">
    <source>
        <dbReference type="Google" id="ProtNLM"/>
    </source>
</evidence>
<feature type="signal peptide" evidence="2">
    <location>
        <begin position="1"/>
        <end position="19"/>
    </location>
</feature>
<accession>A0ABM7KTE1</accession>
<evidence type="ECO:0000313" key="3">
    <source>
        <dbReference type="EMBL" id="BBZ14338.1"/>
    </source>
</evidence>
<dbReference type="InterPro" id="IPR050966">
    <property type="entry name" value="Glutamyl_endopeptidase"/>
</dbReference>
<dbReference type="PANTHER" id="PTHR15462">
    <property type="entry name" value="SERINE PROTEASE"/>
    <property type="match status" value="1"/>
</dbReference>
<evidence type="ECO:0000256" key="2">
    <source>
        <dbReference type="SAM" id="SignalP"/>
    </source>
</evidence>